<evidence type="ECO:0000313" key="6">
    <source>
        <dbReference type="Proteomes" id="UP001142462"/>
    </source>
</evidence>
<comment type="caution">
    <text evidence="5">The sequence shown here is derived from an EMBL/GenBank/DDBJ whole genome shotgun (WGS) entry which is preliminary data.</text>
</comment>
<keyword evidence="2 4" id="KW-0808">Transferase</keyword>
<comment type="similarity">
    <text evidence="1 4">Belongs to the glycerate kinase type-1 family.</text>
</comment>
<dbReference type="Gene3D" id="3.90.1510.10">
    <property type="entry name" value="Glycerate kinase, domain 2"/>
    <property type="match status" value="1"/>
</dbReference>
<dbReference type="PANTHER" id="PTHR21599">
    <property type="entry name" value="GLYCERATE KINASE"/>
    <property type="match status" value="1"/>
</dbReference>
<dbReference type="Pfam" id="PF02595">
    <property type="entry name" value="Gly_kinase"/>
    <property type="match status" value="1"/>
</dbReference>
<reference evidence="5" key="1">
    <citation type="journal article" date="2014" name="Int. J. Syst. Evol. Microbiol.">
        <title>Complete genome sequence of Corynebacterium casei LMG S-19264T (=DSM 44701T), isolated from a smear-ripened cheese.</title>
        <authorList>
            <consortium name="US DOE Joint Genome Institute (JGI-PGF)"/>
            <person name="Walter F."/>
            <person name="Albersmeier A."/>
            <person name="Kalinowski J."/>
            <person name="Ruckert C."/>
        </authorList>
    </citation>
    <scope>NUCLEOTIDE SEQUENCE</scope>
    <source>
        <strain evidence="5">VKM Ac-1020</strain>
    </source>
</reference>
<gene>
    <name evidence="5" type="ORF">GCM10017576_23740</name>
</gene>
<dbReference type="InterPro" id="IPR018193">
    <property type="entry name" value="Glyc_kinase_flavodox-like_fold"/>
</dbReference>
<organism evidence="5 6">
    <name type="scientific">Microbacterium barkeri</name>
    <dbReference type="NCBI Taxonomy" id="33917"/>
    <lineage>
        <taxon>Bacteria</taxon>
        <taxon>Bacillati</taxon>
        <taxon>Actinomycetota</taxon>
        <taxon>Actinomycetes</taxon>
        <taxon>Micrococcales</taxon>
        <taxon>Microbacteriaceae</taxon>
        <taxon>Microbacterium</taxon>
    </lineage>
</organism>
<dbReference type="EMBL" id="BSEJ01000011">
    <property type="protein sequence ID" value="GLJ62244.1"/>
    <property type="molecule type" value="Genomic_DNA"/>
</dbReference>
<dbReference type="InterPro" id="IPR018197">
    <property type="entry name" value="Glycerate_kinase_RE-like"/>
</dbReference>
<dbReference type="GO" id="GO:0031388">
    <property type="term" value="P:organic acid phosphorylation"/>
    <property type="evidence" value="ECO:0007669"/>
    <property type="project" value="UniProtKB-UniRule"/>
</dbReference>
<keyword evidence="3 4" id="KW-0418">Kinase</keyword>
<dbReference type="Gene3D" id="3.40.50.10350">
    <property type="entry name" value="Glycerate kinase, domain 1"/>
    <property type="match status" value="1"/>
</dbReference>
<proteinExistence type="inferred from homology"/>
<evidence type="ECO:0000256" key="2">
    <source>
        <dbReference type="ARBA" id="ARBA00022679"/>
    </source>
</evidence>
<accession>A0A9W6LWX8</accession>
<evidence type="ECO:0000313" key="5">
    <source>
        <dbReference type="EMBL" id="GLJ62244.1"/>
    </source>
</evidence>
<dbReference type="PIRSF" id="PIRSF006078">
    <property type="entry name" value="GlxK"/>
    <property type="match status" value="1"/>
</dbReference>
<dbReference type="InterPro" id="IPR004381">
    <property type="entry name" value="Glycerate_kinase"/>
</dbReference>
<dbReference type="NCBIfam" id="TIGR00045">
    <property type="entry name" value="glycerate kinase"/>
    <property type="match status" value="1"/>
</dbReference>
<evidence type="ECO:0000256" key="3">
    <source>
        <dbReference type="ARBA" id="ARBA00022777"/>
    </source>
</evidence>
<reference evidence="5" key="2">
    <citation type="submission" date="2023-01" db="EMBL/GenBank/DDBJ databases">
        <authorList>
            <person name="Sun Q."/>
            <person name="Evtushenko L."/>
        </authorList>
    </citation>
    <scope>NUCLEOTIDE SEQUENCE</scope>
    <source>
        <strain evidence="5">VKM Ac-1020</strain>
    </source>
</reference>
<keyword evidence="6" id="KW-1185">Reference proteome</keyword>
<dbReference type="AlphaFoldDB" id="A0A9W6LWX8"/>
<dbReference type="GO" id="GO:0008887">
    <property type="term" value="F:glycerate kinase activity"/>
    <property type="evidence" value="ECO:0007669"/>
    <property type="project" value="UniProtKB-UniRule"/>
</dbReference>
<evidence type="ECO:0000256" key="1">
    <source>
        <dbReference type="ARBA" id="ARBA00006284"/>
    </source>
</evidence>
<evidence type="ECO:0000256" key="4">
    <source>
        <dbReference type="PIRNR" id="PIRNR006078"/>
    </source>
</evidence>
<protein>
    <submittedName>
        <fullName evidence="5">Glycerate kinase</fullName>
    </submittedName>
</protein>
<dbReference type="PANTHER" id="PTHR21599:SF0">
    <property type="entry name" value="GLYCERATE KINASE"/>
    <property type="match status" value="1"/>
</dbReference>
<dbReference type="RefSeq" id="WP_271173933.1">
    <property type="nucleotide sequence ID" value="NZ_BSEJ01000011.1"/>
</dbReference>
<dbReference type="Proteomes" id="UP001142462">
    <property type="component" value="Unassembled WGS sequence"/>
</dbReference>
<sequence>MRIVIAPDKFKGSLSAEQVAQAVADGLRDELPDAEIDLAPVADGGEGTVDAAVANGFARHGAVASGPLGDPVAATWAQRDDLAVIEMATASGLELVPDAERDALRASSRGTGDLIRAALGRGARRLVLAVGGSASTDGGAGMLAALGARLLDEEGREVPDGGAALARVRRVDLSGLDPRLVGAEVVLASDVDHPLLGARGAARVFGPQKGASPADVETLDAALAVFADALEAASGVAARDLPGAGAAGGVGFGALAALRARRRAGVDVVLDLTRLADRLRGADLVVTGEGSLDEQSLGGKTPLGVARTAAAAGVPAVAVCGRSLLGEERWREAGFAACYATSDRAVDAAASIRDAAIHLRAIGRDIAAQHLAAVPRN</sequence>
<dbReference type="InterPro" id="IPR036129">
    <property type="entry name" value="Glycerate_kinase_sf"/>
</dbReference>
<name>A0A9W6LWX8_9MICO</name>
<dbReference type="SUPFAM" id="SSF110738">
    <property type="entry name" value="Glycerate kinase I"/>
    <property type="match status" value="1"/>
</dbReference>